<name>A0A0G2ZB09_9BACT</name>
<keyword evidence="5" id="KW-1185">Reference proteome</keyword>
<dbReference type="Gene3D" id="1.20.5.170">
    <property type="match status" value="1"/>
</dbReference>
<dbReference type="AlphaFoldDB" id="A0A0G2ZB09"/>
<feature type="coiled-coil region" evidence="1">
    <location>
        <begin position="354"/>
        <end position="423"/>
    </location>
</feature>
<dbReference type="PANTHER" id="PTHR43308:SF1">
    <property type="entry name" value="OUTER MEMBRANE PROTEIN ALPHA"/>
    <property type="match status" value="1"/>
</dbReference>
<sequence length="583" mass="64626">MKRRTMGLLVGLLLLLSIQLLAVVEYEDVAPGHWAYGDIVNLTELGILSGIKVDGKLYYKGSDPLNRYQAAVLLGKLLKYIDENYQKIGVSTAGIVPEDIMGTLNRLEMAIKDESGNIIQLSEILEIVKELEAKVATLESKRIEESVPLPQSAIQDILKRIKAVSEDMSYLRLDINTLASSSTEYEKVLNDVTTKLELIDSGILGLKERLGSLEALTKGHDASFKTLGESIRLAKKELDSLSDEVNTLKSKLSSLEVLENDLSSNLENFRADILGELDGLKTRLGSLEAEFEKFATRDYVDNELEKTSTSLKAYIDNKFEGLATKEELTEIKVNLSDLITRSDLSSALKLYVGIDELTKAKEEFSKKTDELESGLNEVRNFANERYDELAKMINVMSNRLDDVENLKNDVSGLQINYSKVSADLLNLKSSFDALKASYDDYSASSLERLDALEGKIGTFDEAFSALEKKINDKLGEDFVYFENLMVDVTKLQDKVGAIEVAFADVKNTVQQDHVTLTKMASETEILTAKVSDIETKFNDFKLQVPTQESVRHANDNAVTALYVGIVGVILGIAAVVLTFFPSN</sequence>
<protein>
    <recommendedName>
        <fullName evidence="3">SLH domain-containing protein</fullName>
    </recommendedName>
</protein>
<dbReference type="InterPro" id="IPR051465">
    <property type="entry name" value="Cell_Envelope_Struct_Comp"/>
</dbReference>
<keyword evidence="1" id="KW-0175">Coiled coil</keyword>
<dbReference type="PROSITE" id="PS51272">
    <property type="entry name" value="SLH"/>
    <property type="match status" value="1"/>
</dbReference>
<evidence type="ECO:0000259" key="3">
    <source>
        <dbReference type="PROSITE" id="PS51272"/>
    </source>
</evidence>
<dbReference type="OrthoDB" id="41570at2"/>
<evidence type="ECO:0000313" key="5">
    <source>
        <dbReference type="Proteomes" id="UP000035159"/>
    </source>
</evidence>
<dbReference type="Proteomes" id="UP000035159">
    <property type="component" value="Chromosome"/>
</dbReference>
<keyword evidence="2" id="KW-0472">Membrane</keyword>
<dbReference type="PATRIC" id="fig|1330330.3.peg.387"/>
<keyword evidence="2" id="KW-0812">Transmembrane</keyword>
<dbReference type="KEGG" id="kpf:IX53_01885"/>
<dbReference type="PANTHER" id="PTHR43308">
    <property type="entry name" value="OUTER MEMBRANE PROTEIN ALPHA-RELATED"/>
    <property type="match status" value="1"/>
</dbReference>
<evidence type="ECO:0000256" key="1">
    <source>
        <dbReference type="SAM" id="Coils"/>
    </source>
</evidence>
<reference evidence="4 5" key="1">
    <citation type="submission" date="2015-04" db="EMBL/GenBank/DDBJ databases">
        <title>Complete Genome Sequence of Kosmotoga pacifica SLHLJ1.</title>
        <authorList>
            <person name="Jiang L.J."/>
            <person name="Shao Z.Z."/>
            <person name="Jebbar M."/>
        </authorList>
    </citation>
    <scope>NUCLEOTIDE SEQUENCE [LARGE SCALE GENOMIC DNA]</scope>
    <source>
        <strain evidence="4 5">SLHLJ1</strain>
    </source>
</reference>
<feature type="domain" description="SLH" evidence="3">
    <location>
        <begin position="22"/>
        <end position="88"/>
    </location>
</feature>
<evidence type="ECO:0000313" key="4">
    <source>
        <dbReference type="EMBL" id="AKI96774.1"/>
    </source>
</evidence>
<dbReference type="STRING" id="1330330.IX53_01885"/>
<organism evidence="4 5">
    <name type="scientific">Kosmotoga pacifica</name>
    <dbReference type="NCBI Taxonomy" id="1330330"/>
    <lineage>
        <taxon>Bacteria</taxon>
        <taxon>Thermotogati</taxon>
        <taxon>Thermotogota</taxon>
        <taxon>Thermotogae</taxon>
        <taxon>Kosmotogales</taxon>
        <taxon>Kosmotogaceae</taxon>
        <taxon>Kosmotoga</taxon>
    </lineage>
</organism>
<evidence type="ECO:0000256" key="2">
    <source>
        <dbReference type="SAM" id="Phobius"/>
    </source>
</evidence>
<feature type="transmembrane region" description="Helical" evidence="2">
    <location>
        <begin position="560"/>
        <end position="580"/>
    </location>
</feature>
<dbReference type="Gene3D" id="1.20.58.60">
    <property type="match status" value="1"/>
</dbReference>
<feature type="coiled-coil region" evidence="1">
    <location>
        <begin position="231"/>
        <end position="258"/>
    </location>
</feature>
<dbReference type="EMBL" id="CP011232">
    <property type="protein sequence ID" value="AKI96774.1"/>
    <property type="molecule type" value="Genomic_DNA"/>
</dbReference>
<keyword evidence="2" id="KW-1133">Transmembrane helix</keyword>
<proteinExistence type="predicted"/>
<dbReference type="InterPro" id="IPR001119">
    <property type="entry name" value="SLH_dom"/>
</dbReference>
<dbReference type="RefSeq" id="WP_047753909.1">
    <property type="nucleotide sequence ID" value="NZ_CAJUHA010000004.1"/>
</dbReference>
<gene>
    <name evidence="4" type="ORF">IX53_01885</name>
</gene>
<accession>A0A0G2ZB09</accession>